<dbReference type="Proteomes" id="UP000004994">
    <property type="component" value="Chromosome 5"/>
</dbReference>
<proteinExistence type="predicted"/>
<reference evidence="1" key="1">
    <citation type="journal article" date="2012" name="Nature">
        <title>The tomato genome sequence provides insights into fleshy fruit evolution.</title>
        <authorList>
            <consortium name="Tomato Genome Consortium"/>
        </authorList>
    </citation>
    <scope>NUCLEOTIDE SEQUENCE [LARGE SCALE GENOMIC DNA]</scope>
    <source>
        <strain evidence="1">cv. Heinz 1706</strain>
    </source>
</reference>
<name>A0A3Q7GHV1_SOLLC</name>
<accession>A0A3Q7GHV1</accession>
<protein>
    <submittedName>
        <fullName evidence="1">Uncharacterized protein</fullName>
    </submittedName>
</protein>
<reference evidence="1" key="2">
    <citation type="submission" date="2019-01" db="UniProtKB">
        <authorList>
            <consortium name="EnsemblPlants"/>
        </authorList>
    </citation>
    <scope>IDENTIFICATION</scope>
    <source>
        <strain evidence="1">cv. Heinz 1706</strain>
    </source>
</reference>
<dbReference type="Gramene" id="Solyc05g016477.1.1">
    <property type="protein sequence ID" value="Solyc05g016477.1.1"/>
    <property type="gene ID" value="Solyc05g016477.1"/>
</dbReference>
<dbReference type="AlphaFoldDB" id="A0A3Q7GHV1"/>
<evidence type="ECO:0000313" key="2">
    <source>
        <dbReference type="Proteomes" id="UP000004994"/>
    </source>
</evidence>
<dbReference type="InParanoid" id="A0A3Q7GHV1"/>
<sequence length="370" mass="42160">MLDSWRVHVDWRTSTLCNMNHKQRPMFFGQEMSTNIPWSERIGQATLIVACAQRTSDIVQRHAPASCTHQSCHMFKDSTTLVMDCVYQNGSIFQWKPTSYKASMHDTWCVHIDWETFVVACKHWPTDESDVGQRQTSSTKALMHQLWLLRIEKVTLESAYDRKHKSRPKSLEQMTFAKKTVLPRRHSLLNMASVFTYACPLVDVKHGTATLVVFGVDSLHSLVLQTSTFHIGFISQGMQTFVIVLCIVWSMQRWPTVGFISQGVYAFNVVCAHRQGGVSQIHKASSKVVCFDKETSVLVHIAYLPSNVDFQHRPLRANNSQATSSIVCSHRLLKEQRSIYIGRCLTHHLGLTYWLADIEHGLHTSPLNCA</sequence>
<keyword evidence="2" id="KW-1185">Reference proteome</keyword>
<evidence type="ECO:0000313" key="1">
    <source>
        <dbReference type="EnsemblPlants" id="Solyc05g016477.1.1"/>
    </source>
</evidence>
<organism evidence="1">
    <name type="scientific">Solanum lycopersicum</name>
    <name type="common">Tomato</name>
    <name type="synonym">Lycopersicon esculentum</name>
    <dbReference type="NCBI Taxonomy" id="4081"/>
    <lineage>
        <taxon>Eukaryota</taxon>
        <taxon>Viridiplantae</taxon>
        <taxon>Streptophyta</taxon>
        <taxon>Embryophyta</taxon>
        <taxon>Tracheophyta</taxon>
        <taxon>Spermatophyta</taxon>
        <taxon>Magnoliopsida</taxon>
        <taxon>eudicotyledons</taxon>
        <taxon>Gunneridae</taxon>
        <taxon>Pentapetalae</taxon>
        <taxon>asterids</taxon>
        <taxon>lamiids</taxon>
        <taxon>Solanales</taxon>
        <taxon>Solanaceae</taxon>
        <taxon>Solanoideae</taxon>
        <taxon>Solaneae</taxon>
        <taxon>Solanum</taxon>
        <taxon>Solanum subgen. Lycopersicon</taxon>
    </lineage>
</organism>
<dbReference type="EnsemblPlants" id="Solyc05g016477.1.1">
    <property type="protein sequence ID" value="Solyc05g016477.1.1"/>
    <property type="gene ID" value="Solyc05g016477.1"/>
</dbReference>